<proteinExistence type="predicted"/>
<comment type="caution">
    <text evidence="1">The sequence shown here is derived from an EMBL/GenBank/DDBJ whole genome shotgun (WGS) entry which is preliminary data.</text>
</comment>
<dbReference type="AlphaFoldDB" id="A0A8S9HC54"/>
<evidence type="ECO:0000313" key="1">
    <source>
        <dbReference type="EMBL" id="KAF2554484.1"/>
    </source>
</evidence>
<reference evidence="1" key="1">
    <citation type="submission" date="2019-12" db="EMBL/GenBank/DDBJ databases">
        <title>Genome sequencing and annotation of Brassica cretica.</title>
        <authorList>
            <person name="Studholme D.J."/>
            <person name="Sarris P.F."/>
        </authorList>
    </citation>
    <scope>NUCLEOTIDE SEQUENCE</scope>
    <source>
        <strain evidence="1">PFS-001/15</strain>
        <tissue evidence="1">Leaf</tissue>
    </source>
</reference>
<name>A0A8S9HC54_BRACR</name>
<gene>
    <name evidence="1" type="ORF">F2Q68_00013938</name>
</gene>
<dbReference type="EMBL" id="QGKW02001940">
    <property type="protein sequence ID" value="KAF2554484.1"/>
    <property type="molecule type" value="Genomic_DNA"/>
</dbReference>
<organism evidence="1 2">
    <name type="scientific">Brassica cretica</name>
    <name type="common">Mustard</name>
    <dbReference type="NCBI Taxonomy" id="69181"/>
    <lineage>
        <taxon>Eukaryota</taxon>
        <taxon>Viridiplantae</taxon>
        <taxon>Streptophyta</taxon>
        <taxon>Embryophyta</taxon>
        <taxon>Tracheophyta</taxon>
        <taxon>Spermatophyta</taxon>
        <taxon>Magnoliopsida</taxon>
        <taxon>eudicotyledons</taxon>
        <taxon>Gunneridae</taxon>
        <taxon>Pentapetalae</taxon>
        <taxon>rosids</taxon>
        <taxon>malvids</taxon>
        <taxon>Brassicales</taxon>
        <taxon>Brassicaceae</taxon>
        <taxon>Brassiceae</taxon>
        <taxon>Brassica</taxon>
    </lineage>
</organism>
<dbReference type="Proteomes" id="UP000712281">
    <property type="component" value="Unassembled WGS sequence"/>
</dbReference>
<sequence length="108" mass="12089">MEKKTGKQSSYVFHGGLKKSWFQATVKQSSSGSKTFFSCPSNKCYFWSFLVSGFPRWLLSVEAIERVVVCGVCGHPERVVQMIVLALHEELLFFMLSCSVCGETSGYS</sequence>
<evidence type="ECO:0000313" key="2">
    <source>
        <dbReference type="Proteomes" id="UP000712281"/>
    </source>
</evidence>
<accession>A0A8S9HC54</accession>
<protein>
    <submittedName>
        <fullName evidence="1">Uncharacterized protein</fullName>
    </submittedName>
</protein>